<evidence type="ECO:0000313" key="4">
    <source>
        <dbReference type="Proteomes" id="UP000054937"/>
    </source>
</evidence>
<protein>
    <submittedName>
        <fullName evidence="3">Phox homologous domain</fullName>
    </submittedName>
</protein>
<dbReference type="Proteomes" id="UP000054937">
    <property type="component" value="Unassembled WGS sequence"/>
</dbReference>
<accession>A0A0V0QXE1</accession>
<dbReference type="SUPFAM" id="SSF64268">
    <property type="entry name" value="PX domain"/>
    <property type="match status" value="1"/>
</dbReference>
<evidence type="ECO:0000313" key="3">
    <source>
        <dbReference type="EMBL" id="KRX06907.1"/>
    </source>
</evidence>
<dbReference type="InterPro" id="IPR001683">
    <property type="entry name" value="PX_dom"/>
</dbReference>
<keyword evidence="4" id="KW-1185">Reference proteome</keyword>
<feature type="compositionally biased region" description="Basic and acidic residues" evidence="1">
    <location>
        <begin position="320"/>
        <end position="332"/>
    </location>
</feature>
<organism evidence="3 4">
    <name type="scientific">Pseudocohnilembus persalinus</name>
    <name type="common">Ciliate</name>
    <dbReference type="NCBI Taxonomy" id="266149"/>
    <lineage>
        <taxon>Eukaryota</taxon>
        <taxon>Sar</taxon>
        <taxon>Alveolata</taxon>
        <taxon>Ciliophora</taxon>
        <taxon>Intramacronucleata</taxon>
        <taxon>Oligohymenophorea</taxon>
        <taxon>Scuticociliatia</taxon>
        <taxon>Philasterida</taxon>
        <taxon>Pseudocohnilembidae</taxon>
        <taxon>Pseudocohnilembus</taxon>
    </lineage>
</organism>
<dbReference type="Gene3D" id="3.30.1520.10">
    <property type="entry name" value="Phox-like domain"/>
    <property type="match status" value="1"/>
</dbReference>
<dbReference type="EMBL" id="LDAU01000091">
    <property type="protein sequence ID" value="KRX06907.1"/>
    <property type="molecule type" value="Genomic_DNA"/>
</dbReference>
<evidence type="ECO:0000259" key="2">
    <source>
        <dbReference type="PROSITE" id="PS50195"/>
    </source>
</evidence>
<dbReference type="SUPFAM" id="SSF55961">
    <property type="entry name" value="Bet v1-like"/>
    <property type="match status" value="1"/>
</dbReference>
<dbReference type="CDD" id="cd06093">
    <property type="entry name" value="PX_domain"/>
    <property type="match status" value="1"/>
</dbReference>
<dbReference type="InterPro" id="IPR036871">
    <property type="entry name" value="PX_dom_sf"/>
</dbReference>
<comment type="caution">
    <text evidence="3">The sequence shown here is derived from an EMBL/GenBank/DDBJ whole genome shotgun (WGS) entry which is preliminary data.</text>
</comment>
<dbReference type="PROSITE" id="PS50195">
    <property type="entry name" value="PX"/>
    <property type="match status" value="1"/>
</dbReference>
<dbReference type="AlphaFoldDB" id="A0A0V0QXE1"/>
<dbReference type="GO" id="GO:0035091">
    <property type="term" value="F:phosphatidylinositol binding"/>
    <property type="evidence" value="ECO:0007669"/>
    <property type="project" value="InterPro"/>
</dbReference>
<dbReference type="InterPro" id="IPR023393">
    <property type="entry name" value="START-like_dom_sf"/>
</dbReference>
<feature type="domain" description="PX" evidence="2">
    <location>
        <begin position="6"/>
        <end position="157"/>
    </location>
</feature>
<proteinExistence type="predicted"/>
<name>A0A0V0QXE1_PSEPJ</name>
<gene>
    <name evidence="3" type="ORF">PPERSA_11552</name>
</gene>
<dbReference type="Pfam" id="PF00787">
    <property type="entry name" value="PX"/>
    <property type="match status" value="1"/>
</dbReference>
<evidence type="ECO:0000256" key="1">
    <source>
        <dbReference type="SAM" id="MobiDB-lite"/>
    </source>
</evidence>
<reference evidence="3 4" key="1">
    <citation type="journal article" date="2015" name="Sci. Rep.">
        <title>Genome of the facultative scuticociliatosis pathogen Pseudocohnilembus persalinus provides insight into its virulence through horizontal gene transfer.</title>
        <authorList>
            <person name="Xiong J."/>
            <person name="Wang G."/>
            <person name="Cheng J."/>
            <person name="Tian M."/>
            <person name="Pan X."/>
            <person name="Warren A."/>
            <person name="Jiang C."/>
            <person name="Yuan D."/>
            <person name="Miao W."/>
        </authorList>
    </citation>
    <scope>NUCLEOTIDE SEQUENCE [LARGE SCALE GENOMIC DNA]</scope>
    <source>
        <strain evidence="3">36N120E</strain>
    </source>
</reference>
<dbReference type="Gene3D" id="3.30.530.20">
    <property type="match status" value="1"/>
</dbReference>
<dbReference type="InParanoid" id="A0A0V0QXE1"/>
<sequence length="538" mass="63861">MDNNILNQVKVTESQIIVDQNKKKYCTYEVQVSTMHVDYTIYKRYSEFFELKKEVEKQNIKVDVFPDKKWFGVLNNSVIKIRRDQFNYQFEARNIGSYVRKRQPSIFDNDGKISYKPVNDQEKEYIKILQNLKNNPDELSIHFKNLRQFLFEQKPQLSSALIALSIRGDSDFPGLIEICGSYKQDREFSPHLTCSIGLDLLNDMMSFEQNITYHILSKSNTKCKVAALKLLKKYIEKQQNLEHSILKYIVIEDEVFQQLEEWIGLQILTNKYNNQNPYTNYKDDQKAKDDMLQDYKHSFLSFQNQQYNTPQKMKQQQQKQEIKKEQEYKFPDQSEDQEDLDCCYFDEKDASPNEDSAPKRAKKKMNAQLKKTVLVNQQKKPIQNVKDIENFIDDKSIQWESLYKYDNMKVKKTLQPDNILQISISLNISAVQAAEIFIDKREEWDKQLKEYKTLEVIDNNSQSIQMTNLWYKNTTIASLTQICHMEIRRTNNSCIYQYFTPVDRNVNLDPEQSLGKCMTLIQIKDRVQKGKQQQFKQH</sequence>
<feature type="region of interest" description="Disordered" evidence="1">
    <location>
        <begin position="308"/>
        <end position="337"/>
    </location>
</feature>